<dbReference type="InterPro" id="IPR012677">
    <property type="entry name" value="Nucleotide-bd_a/b_plait_sf"/>
</dbReference>
<dbReference type="SMART" id="SM00360">
    <property type="entry name" value="RRM"/>
    <property type="match status" value="1"/>
</dbReference>
<keyword evidence="3 6" id="KW-0694">RNA-binding</keyword>
<organism evidence="9 10">
    <name type="scientific">Mucuna pruriens</name>
    <name type="common">Velvet bean</name>
    <name type="synonym">Dolichos pruriens</name>
    <dbReference type="NCBI Taxonomy" id="157652"/>
    <lineage>
        <taxon>Eukaryota</taxon>
        <taxon>Viridiplantae</taxon>
        <taxon>Streptophyta</taxon>
        <taxon>Embryophyta</taxon>
        <taxon>Tracheophyta</taxon>
        <taxon>Spermatophyta</taxon>
        <taxon>Magnoliopsida</taxon>
        <taxon>eudicotyledons</taxon>
        <taxon>Gunneridae</taxon>
        <taxon>Pentapetalae</taxon>
        <taxon>rosids</taxon>
        <taxon>fabids</taxon>
        <taxon>Fabales</taxon>
        <taxon>Fabaceae</taxon>
        <taxon>Papilionoideae</taxon>
        <taxon>50 kb inversion clade</taxon>
        <taxon>NPAAA clade</taxon>
        <taxon>indigoferoid/millettioid clade</taxon>
        <taxon>Phaseoleae</taxon>
        <taxon>Mucuna</taxon>
    </lineage>
</organism>
<dbReference type="Proteomes" id="UP000257109">
    <property type="component" value="Unassembled WGS sequence"/>
</dbReference>
<evidence type="ECO:0000256" key="7">
    <source>
        <dbReference type="SAM" id="MobiDB-lite"/>
    </source>
</evidence>
<evidence type="ECO:0000313" key="9">
    <source>
        <dbReference type="EMBL" id="RDY10986.1"/>
    </source>
</evidence>
<dbReference type="SUPFAM" id="SSF54928">
    <property type="entry name" value="RNA-binding domain, RBD"/>
    <property type="match status" value="1"/>
</dbReference>
<dbReference type="InterPro" id="IPR035979">
    <property type="entry name" value="RBD_domain_sf"/>
</dbReference>
<feature type="region of interest" description="Disordered" evidence="7">
    <location>
        <begin position="86"/>
        <end position="263"/>
    </location>
</feature>
<comment type="caution">
    <text evidence="9">The sequence shown here is derived from an EMBL/GenBank/DDBJ whole genome shotgun (WGS) entry which is preliminary data.</text>
</comment>
<dbReference type="AlphaFoldDB" id="A0A371I7H8"/>
<dbReference type="CDD" id="cd12365">
    <property type="entry name" value="RRM_RNPS1"/>
    <property type="match status" value="1"/>
</dbReference>
<dbReference type="GO" id="GO:0061574">
    <property type="term" value="C:ASAP complex"/>
    <property type="evidence" value="ECO:0007669"/>
    <property type="project" value="TreeGrafter"/>
</dbReference>
<sequence>KPSPVRESLVLHVEKLSRNVNEGHLKEIFSNFGEVVSVELAMDRTVNLPKGYGYVQFKTRGDAEKALLYMDGAQIDGNVIKARFTLPPRQKVSPPPKASAVAPKRDTPRTDNPSADVDKDGPKPSPRRKPPPSPRRRSPVPRRAGSPRRPDSPRRRADSPIRRRLDSPYRRGGDTPPRRRPVSPGRGRSPSPPRRLRSPPRVSPRRLRGSPGRRRSPPPPPRRRSPPRRARSPPRRSPIGRRRTRSPIRRSARSRSRSFSPRRRKRDFRVTILLIRKNPRNVYLFHRILSVGRPPVRRGRSSSYSDSPSPR</sequence>
<feature type="non-terminal residue" evidence="9">
    <location>
        <position position="311"/>
    </location>
</feature>
<evidence type="ECO:0000259" key="8">
    <source>
        <dbReference type="PROSITE" id="PS50102"/>
    </source>
</evidence>
<dbReference type="Pfam" id="PF00076">
    <property type="entry name" value="RRM_1"/>
    <property type="match status" value="1"/>
</dbReference>
<dbReference type="FunFam" id="3.30.70.330:FF:000461">
    <property type="entry name" value="Serine/arginine-rich splicing factor SR45"/>
    <property type="match status" value="1"/>
</dbReference>
<feature type="domain" description="RRM" evidence="8">
    <location>
        <begin position="9"/>
        <end position="87"/>
    </location>
</feature>
<keyword evidence="2" id="KW-0507">mRNA processing</keyword>
<protein>
    <submittedName>
        <fullName evidence="9">Serine/arginine-rich splicing factor SR45</fullName>
    </submittedName>
</protein>
<dbReference type="GO" id="GO:0003723">
    <property type="term" value="F:RNA binding"/>
    <property type="evidence" value="ECO:0007669"/>
    <property type="project" value="UniProtKB-UniRule"/>
</dbReference>
<dbReference type="PROSITE" id="PS50102">
    <property type="entry name" value="RRM"/>
    <property type="match status" value="1"/>
</dbReference>
<reference evidence="9" key="1">
    <citation type="submission" date="2018-05" db="EMBL/GenBank/DDBJ databases">
        <title>Draft genome of Mucuna pruriens seed.</title>
        <authorList>
            <person name="Nnadi N.E."/>
            <person name="Vos R."/>
            <person name="Hasami M.H."/>
            <person name="Devisetty U.K."/>
            <person name="Aguiy J.C."/>
        </authorList>
    </citation>
    <scope>NUCLEOTIDE SEQUENCE [LARGE SCALE GENOMIC DNA]</scope>
    <source>
        <strain evidence="9">JCA_2017</strain>
    </source>
</reference>
<comment type="subcellular location">
    <subcellularLocation>
        <location evidence="1">Nucleus</location>
    </subcellularLocation>
</comment>
<dbReference type="GO" id="GO:0000398">
    <property type="term" value="P:mRNA splicing, via spliceosome"/>
    <property type="evidence" value="ECO:0007669"/>
    <property type="project" value="TreeGrafter"/>
</dbReference>
<feature type="compositionally biased region" description="Basic and acidic residues" evidence="7">
    <location>
        <begin position="148"/>
        <end position="177"/>
    </location>
</feature>
<dbReference type="PANTHER" id="PTHR15481:SF0">
    <property type="entry name" value="LD23870P-RELATED"/>
    <property type="match status" value="1"/>
</dbReference>
<accession>A0A371I7H8</accession>
<evidence type="ECO:0000313" key="10">
    <source>
        <dbReference type="Proteomes" id="UP000257109"/>
    </source>
</evidence>
<evidence type="ECO:0000256" key="3">
    <source>
        <dbReference type="ARBA" id="ARBA00022884"/>
    </source>
</evidence>
<feature type="non-terminal residue" evidence="9">
    <location>
        <position position="1"/>
    </location>
</feature>
<evidence type="ECO:0000256" key="5">
    <source>
        <dbReference type="ARBA" id="ARBA00023242"/>
    </source>
</evidence>
<dbReference type="Gene3D" id="3.30.70.330">
    <property type="match status" value="1"/>
</dbReference>
<dbReference type="OrthoDB" id="252020at2759"/>
<evidence type="ECO:0000256" key="2">
    <source>
        <dbReference type="ARBA" id="ARBA00022664"/>
    </source>
</evidence>
<keyword evidence="10" id="KW-1185">Reference proteome</keyword>
<dbReference type="EMBL" id="QJKJ01000734">
    <property type="protein sequence ID" value="RDY10986.1"/>
    <property type="molecule type" value="Genomic_DNA"/>
</dbReference>
<dbReference type="GO" id="GO:0005654">
    <property type="term" value="C:nucleoplasm"/>
    <property type="evidence" value="ECO:0007669"/>
    <property type="project" value="TreeGrafter"/>
</dbReference>
<dbReference type="InterPro" id="IPR034201">
    <property type="entry name" value="RNPS1_RRM"/>
</dbReference>
<dbReference type="InterPro" id="IPR000504">
    <property type="entry name" value="RRM_dom"/>
</dbReference>
<feature type="compositionally biased region" description="Basic residues" evidence="7">
    <location>
        <begin position="194"/>
        <end position="263"/>
    </location>
</feature>
<keyword evidence="5" id="KW-0539">Nucleus</keyword>
<name>A0A371I7H8_MUCPR</name>
<proteinExistence type="predicted"/>
<dbReference type="STRING" id="157652.A0A371I7H8"/>
<dbReference type="GO" id="GO:0005737">
    <property type="term" value="C:cytoplasm"/>
    <property type="evidence" value="ECO:0007669"/>
    <property type="project" value="TreeGrafter"/>
</dbReference>
<gene>
    <name evidence="9" type="primary">SR45</name>
    <name evidence="9" type="ORF">CR513_04413</name>
</gene>
<evidence type="ECO:0000256" key="6">
    <source>
        <dbReference type="PROSITE-ProRule" id="PRU00176"/>
    </source>
</evidence>
<evidence type="ECO:0000256" key="4">
    <source>
        <dbReference type="ARBA" id="ARBA00023187"/>
    </source>
</evidence>
<dbReference type="PANTHER" id="PTHR15481">
    <property type="entry name" value="RIBONUCLEIC ACID BINDING PROTEIN S1"/>
    <property type="match status" value="1"/>
</dbReference>
<keyword evidence="4" id="KW-0508">mRNA splicing</keyword>
<evidence type="ECO:0000256" key="1">
    <source>
        <dbReference type="ARBA" id="ARBA00004123"/>
    </source>
</evidence>
<feature type="compositionally biased region" description="Basic residues" evidence="7">
    <location>
        <begin position="125"/>
        <end position="140"/>
    </location>
</feature>